<gene>
    <name evidence="2" type="ORF">E4U02_14915</name>
</gene>
<dbReference type="PANTHER" id="PTHR35004">
    <property type="entry name" value="TRANSPOSASE RV3428C-RELATED"/>
    <property type="match status" value="1"/>
</dbReference>
<evidence type="ECO:0000313" key="3">
    <source>
        <dbReference type="Proteomes" id="UP000298358"/>
    </source>
</evidence>
<feature type="domain" description="Transposase for insertion sequence element IS21-like C-terminal" evidence="1">
    <location>
        <begin position="312"/>
        <end position="381"/>
    </location>
</feature>
<organism evidence="2 3">
    <name type="scientific">Microbacterium paludicola</name>
    <dbReference type="NCBI Taxonomy" id="300019"/>
    <lineage>
        <taxon>Bacteria</taxon>
        <taxon>Bacillati</taxon>
        <taxon>Actinomycetota</taxon>
        <taxon>Actinomycetes</taxon>
        <taxon>Micrococcales</taxon>
        <taxon>Microbacteriaceae</taxon>
        <taxon>Microbacterium</taxon>
    </lineage>
</organism>
<evidence type="ECO:0000259" key="1">
    <source>
        <dbReference type="Pfam" id="PF22483"/>
    </source>
</evidence>
<dbReference type="Pfam" id="PF22483">
    <property type="entry name" value="Mu-transpos_C_2"/>
    <property type="match status" value="1"/>
</dbReference>
<keyword evidence="3" id="KW-1185">Reference proteome</keyword>
<reference evidence="2 3" key="1">
    <citation type="submission" date="2019-03" db="EMBL/GenBank/DDBJ databases">
        <title>Diversity of the mouse oral microbiome.</title>
        <authorList>
            <person name="Joseph S."/>
            <person name="Aduse-Opoku J."/>
            <person name="Curtis M."/>
            <person name="Wade W."/>
            <person name="Hashim A."/>
        </authorList>
    </citation>
    <scope>NUCLEOTIDE SEQUENCE [LARGE SCALE GENOMIC DNA]</scope>
    <source>
        <strain evidence="2 3">P1012</strain>
    </source>
</reference>
<proteinExistence type="predicted"/>
<dbReference type="OrthoDB" id="2065409at2"/>
<dbReference type="EMBL" id="SPQB01000065">
    <property type="protein sequence ID" value="TFU30228.1"/>
    <property type="molecule type" value="Genomic_DNA"/>
</dbReference>
<name>A0A4Y9FPN7_9MICO</name>
<dbReference type="NCBIfam" id="NF033546">
    <property type="entry name" value="transpos_IS21"/>
    <property type="match status" value="1"/>
</dbReference>
<dbReference type="InterPro" id="IPR054353">
    <property type="entry name" value="IstA-like_C"/>
</dbReference>
<dbReference type="Proteomes" id="UP000298358">
    <property type="component" value="Unassembled WGS sequence"/>
</dbReference>
<accession>A0A4Y9FPN7</accession>
<evidence type="ECO:0000313" key="2">
    <source>
        <dbReference type="EMBL" id="TFU30228.1"/>
    </source>
</evidence>
<sequence length="554" mass="60905">MGSRVDLFASIRRDARLEGLGTRTLARRYKVGRETVRQALKSAEPPARKTPVRVAPKLEPFKPAIDEMLRTDLTAPRKQRHTATRIWNRLIDEHAAQLGYPSVRDYVRKRRPEILAESGSLAETATVPQEHTSGAEAEVDFGEFWIDLAGVRTKCYMFVFRMSHSGKAIHRVYPSLSQEAFLEGHVTAFETLGGVPTLQIKYDNLNQAVTKVLGGRARTENERWALFRSHYGFDAFYCEPGIDGAHEKGGVEGEVGRFRRTWLVPVPDVSSVDELNAYIAECEARDDVRRITGRLSTVGQDWAAEQPLLNPLPEDRFEPGLPLTPIVDRSSLVTIKQAKYSVPASLIGRRVRAILRASEVLIYDGRRLVARHERVGVRNGQAVQLDHYLEVLKLKPGALVGSTALAHARATGAFTAEHDAFWEASRRVNGDAAGTRELIDVLLLHRHMPAETVTAGIRAAMSVGSVLAEVVAVEARRAAEHLPGADADTAAGGPVTANVVSMTQRRLMDPLAVIAGLPADRRPTPSVAQYDDLLARRTAKQAATQTLNEGATPS</sequence>
<protein>
    <submittedName>
        <fullName evidence="2">IS21 family transposase</fullName>
    </submittedName>
</protein>
<comment type="caution">
    <text evidence="2">The sequence shown here is derived from an EMBL/GenBank/DDBJ whole genome shotgun (WGS) entry which is preliminary data.</text>
</comment>
<dbReference type="PANTHER" id="PTHR35004:SF7">
    <property type="entry name" value="INTEGRASE PROTEIN"/>
    <property type="match status" value="1"/>
</dbReference>
<dbReference type="AlphaFoldDB" id="A0A4Y9FPN7"/>
<dbReference type="RefSeq" id="WP_135115597.1">
    <property type="nucleotide sequence ID" value="NZ_JADGLL010000065.1"/>
</dbReference>